<dbReference type="Pfam" id="PF13419">
    <property type="entry name" value="HAD_2"/>
    <property type="match status" value="1"/>
</dbReference>
<evidence type="ECO:0000256" key="5">
    <source>
        <dbReference type="ARBA" id="ARBA00022723"/>
    </source>
</evidence>
<evidence type="ECO:0000313" key="9">
    <source>
        <dbReference type="EMBL" id="PWL08867.1"/>
    </source>
</evidence>
<comment type="cofactor">
    <cofactor evidence="1">
        <name>Mg(2+)</name>
        <dbReference type="ChEBI" id="CHEBI:18420"/>
    </cofactor>
</comment>
<dbReference type="InterPro" id="IPR036412">
    <property type="entry name" value="HAD-like_sf"/>
</dbReference>
<dbReference type="SFLD" id="SFLDG01129">
    <property type="entry name" value="C1.5:_HAD__Beta-PGM__Phosphata"/>
    <property type="match status" value="1"/>
</dbReference>
<comment type="function">
    <text evidence="2">Catalyzes the dephosphorylation of D,L-glyceraldehyde 3-phosphate in vitro.</text>
</comment>
<dbReference type="InterPro" id="IPR006439">
    <property type="entry name" value="HAD-SF_hydro_IA"/>
</dbReference>
<dbReference type="InterPro" id="IPR023214">
    <property type="entry name" value="HAD_sf"/>
</dbReference>
<evidence type="ECO:0000313" key="8">
    <source>
        <dbReference type="EMBL" id="PAV06809.1"/>
    </source>
</evidence>
<dbReference type="NCBIfam" id="TIGR02253">
    <property type="entry name" value="CTE7"/>
    <property type="match status" value="1"/>
</dbReference>
<dbReference type="GO" id="GO:0046872">
    <property type="term" value="F:metal ion binding"/>
    <property type="evidence" value="ECO:0007669"/>
    <property type="project" value="UniProtKB-KW"/>
</dbReference>
<keyword evidence="7" id="KW-0460">Magnesium</keyword>
<evidence type="ECO:0000256" key="6">
    <source>
        <dbReference type="ARBA" id="ARBA00022801"/>
    </source>
</evidence>
<evidence type="ECO:0000313" key="10">
    <source>
        <dbReference type="Proteomes" id="UP000217528"/>
    </source>
</evidence>
<dbReference type="RefSeq" id="WP_095609241.1">
    <property type="nucleotide sequence ID" value="NZ_CAUHCB010000003.1"/>
</dbReference>
<proteinExistence type="inferred from homology"/>
<evidence type="ECO:0000256" key="1">
    <source>
        <dbReference type="ARBA" id="ARBA00001946"/>
    </source>
</evidence>
<evidence type="ECO:0000256" key="3">
    <source>
        <dbReference type="ARBA" id="ARBA00007958"/>
    </source>
</evidence>
<dbReference type="SUPFAM" id="SSF56784">
    <property type="entry name" value="HAD-like"/>
    <property type="match status" value="1"/>
</dbReference>
<keyword evidence="6 9" id="KW-0378">Hydrolase</keyword>
<evidence type="ECO:0000256" key="7">
    <source>
        <dbReference type="ARBA" id="ARBA00022842"/>
    </source>
</evidence>
<dbReference type="EMBL" id="LWMS01000006">
    <property type="protein sequence ID" value="PWL08867.1"/>
    <property type="molecule type" value="Genomic_DNA"/>
</dbReference>
<gene>
    <name evidence="9" type="primary">yjjG</name>
    <name evidence="8" type="ORF">ASJ82_06585</name>
    <name evidence="9" type="ORF">MSCUN_01930</name>
</gene>
<name>A0A2A2HBL4_9EURY</name>
<dbReference type="NCBIfam" id="TIGR01549">
    <property type="entry name" value="HAD-SF-IA-v1"/>
    <property type="match status" value="1"/>
</dbReference>
<keyword evidence="10" id="KW-1185">Reference proteome</keyword>
<protein>
    <recommendedName>
        <fullName evidence="4">Glyceraldehyde 3-phosphate phosphatase</fullName>
    </recommendedName>
</protein>
<evidence type="ECO:0000256" key="2">
    <source>
        <dbReference type="ARBA" id="ARBA00003513"/>
    </source>
</evidence>
<reference evidence="8 10" key="2">
    <citation type="journal article" date="2017" name="BMC Genomics">
        <title>Genomic analysis of methanogenic archaea reveals a shift towards energy conservation.</title>
        <authorList>
            <person name="Gilmore S.P."/>
            <person name="Henske J.K."/>
            <person name="Sexton J.A."/>
            <person name="Solomon K.V."/>
            <person name="Seppala S."/>
            <person name="Yoo J.I."/>
            <person name="Huyett L.M."/>
            <person name="Pressman A."/>
            <person name="Cogan J.Z."/>
            <person name="Kivenson V."/>
            <person name="Peng X."/>
            <person name="Tan Y."/>
            <person name="Valentine D.L."/>
            <person name="O'Malley M.A."/>
        </authorList>
    </citation>
    <scope>NUCLEOTIDE SEQUENCE [LARGE SCALE GENOMIC DNA]</scope>
    <source>
        <strain evidence="8 10">1R-7</strain>
    </source>
</reference>
<dbReference type="Proteomes" id="UP000246004">
    <property type="component" value="Unassembled WGS sequence"/>
</dbReference>
<dbReference type="EMBL" id="LMVN01000026">
    <property type="protein sequence ID" value="PAV06809.1"/>
    <property type="molecule type" value="Genomic_DNA"/>
</dbReference>
<dbReference type="Gene3D" id="1.10.150.520">
    <property type="match status" value="1"/>
</dbReference>
<organism evidence="8 10">
    <name type="scientific">Methanosphaera cuniculi</name>
    <dbReference type="NCBI Taxonomy" id="1077256"/>
    <lineage>
        <taxon>Archaea</taxon>
        <taxon>Methanobacteriati</taxon>
        <taxon>Methanobacteriota</taxon>
        <taxon>Methanomada group</taxon>
        <taxon>Methanobacteria</taxon>
        <taxon>Methanobacteriales</taxon>
        <taxon>Methanobacteriaceae</taxon>
        <taxon>Methanosphaera</taxon>
    </lineage>
</organism>
<dbReference type="PANTHER" id="PTHR46470:SF2">
    <property type="entry name" value="GLYCERALDEHYDE 3-PHOSPHATE PHOSPHATASE"/>
    <property type="match status" value="1"/>
</dbReference>
<evidence type="ECO:0000256" key="4">
    <source>
        <dbReference type="ARBA" id="ARBA00019531"/>
    </source>
</evidence>
<dbReference type="Proteomes" id="UP000217528">
    <property type="component" value="Unassembled WGS sequence"/>
</dbReference>
<dbReference type="SFLD" id="SFLDS00003">
    <property type="entry name" value="Haloacid_Dehalogenase"/>
    <property type="match status" value="1"/>
</dbReference>
<dbReference type="GO" id="GO:0044281">
    <property type="term" value="P:small molecule metabolic process"/>
    <property type="evidence" value="ECO:0007669"/>
    <property type="project" value="UniProtKB-ARBA"/>
</dbReference>
<comment type="caution">
    <text evidence="8">The sequence shown here is derived from an EMBL/GenBank/DDBJ whole genome shotgun (WGS) entry which is preliminary data.</text>
</comment>
<reference evidence="9 11" key="1">
    <citation type="submission" date="2016-04" db="EMBL/GenBank/DDBJ databases">
        <title>Genome sequence of Methanosphaera cuniculi DSM 4103.</title>
        <authorList>
            <person name="Poehlein A."/>
            <person name="Seedorf H."/>
            <person name="Daniel R."/>
        </authorList>
    </citation>
    <scope>NUCLEOTIDE SEQUENCE [LARGE SCALE GENOMIC DNA]</scope>
    <source>
        <strain evidence="9 11">DSM 4103</strain>
    </source>
</reference>
<keyword evidence="5" id="KW-0479">Metal-binding</keyword>
<accession>A0A2A2HBL4</accession>
<dbReference type="OrthoDB" id="27736at2157"/>
<dbReference type="PRINTS" id="PR00413">
    <property type="entry name" value="HADHALOGNASE"/>
</dbReference>
<dbReference type="GO" id="GO:0016791">
    <property type="term" value="F:phosphatase activity"/>
    <property type="evidence" value="ECO:0007669"/>
    <property type="project" value="TreeGrafter"/>
</dbReference>
<dbReference type="PANTHER" id="PTHR46470">
    <property type="entry name" value="N-ACYLNEURAMINATE-9-PHOSPHATASE"/>
    <property type="match status" value="1"/>
</dbReference>
<dbReference type="AlphaFoldDB" id="A0A2A2HBL4"/>
<evidence type="ECO:0000313" key="11">
    <source>
        <dbReference type="Proteomes" id="UP000246004"/>
    </source>
</evidence>
<dbReference type="InterPro" id="IPR011950">
    <property type="entry name" value="HAD-SF_hydro_IA_CTE7"/>
</dbReference>
<dbReference type="Gene3D" id="3.40.50.1000">
    <property type="entry name" value="HAD superfamily/HAD-like"/>
    <property type="match status" value="1"/>
</dbReference>
<comment type="similarity">
    <text evidence="3">Belongs to the HAD-like hydrolase superfamily.</text>
</comment>
<dbReference type="InterPro" id="IPR041492">
    <property type="entry name" value="HAD_2"/>
</dbReference>
<sequence>MIQAVFFDMDDTLYDTSGFASIARRAAVKSMVHNGLKCSEDEGYECLMEIVKEKGSNYDKHFNILTERINGEEDPLIIVNGIITYHNTKFAMLKLEPESFSILLYLKSKDYKVGLITNGKKLKQWEKLVRLGVYPFFDVVVTSEEVGVDKPNAEIFQIAMDRLNVTADTSIMVGNKFDVDIMGAYNVGMQSMLINSDLTKDEEQFLKDNNYTVTHLNSLIDIMKIL</sequence>
<dbReference type="InterPro" id="IPR051400">
    <property type="entry name" value="HAD-like_hydrolase"/>
</dbReference>